<feature type="compositionally biased region" description="Low complexity" evidence="5">
    <location>
        <begin position="451"/>
        <end position="472"/>
    </location>
</feature>
<evidence type="ECO:0000256" key="5">
    <source>
        <dbReference type="SAM" id="MobiDB-lite"/>
    </source>
</evidence>
<evidence type="ECO:0000259" key="6">
    <source>
        <dbReference type="PROSITE" id="PS50893"/>
    </source>
</evidence>
<dbReference type="Pfam" id="PF08352">
    <property type="entry name" value="oligo_HPY"/>
    <property type="match status" value="1"/>
</dbReference>
<dbReference type="Pfam" id="PF00005">
    <property type="entry name" value="ABC_tran"/>
    <property type="match status" value="1"/>
</dbReference>
<keyword evidence="3" id="KW-0547">Nucleotide-binding</keyword>
<feature type="domain" description="ABC transporter" evidence="6">
    <location>
        <begin position="23"/>
        <end position="273"/>
    </location>
</feature>
<keyword evidence="2" id="KW-0813">Transport</keyword>
<dbReference type="GO" id="GO:0015833">
    <property type="term" value="P:peptide transport"/>
    <property type="evidence" value="ECO:0007669"/>
    <property type="project" value="InterPro"/>
</dbReference>
<dbReference type="PANTHER" id="PTHR43776">
    <property type="entry name" value="TRANSPORT ATP-BINDING PROTEIN"/>
    <property type="match status" value="1"/>
</dbReference>
<keyword evidence="4 7" id="KW-0067">ATP-binding</keyword>
<evidence type="ECO:0000256" key="2">
    <source>
        <dbReference type="ARBA" id="ARBA00022448"/>
    </source>
</evidence>
<dbReference type="CDD" id="cd03257">
    <property type="entry name" value="ABC_NikE_OppD_transporters"/>
    <property type="match status" value="1"/>
</dbReference>
<accession>A0A926QRU1</accession>
<keyword evidence="8" id="KW-1185">Reference proteome</keyword>
<dbReference type="InterPro" id="IPR003593">
    <property type="entry name" value="AAA+_ATPase"/>
</dbReference>
<feature type="region of interest" description="Disordered" evidence="5">
    <location>
        <begin position="385"/>
        <end position="478"/>
    </location>
</feature>
<dbReference type="GO" id="GO:0005524">
    <property type="term" value="F:ATP binding"/>
    <property type="evidence" value="ECO:0007669"/>
    <property type="project" value="UniProtKB-KW"/>
</dbReference>
<dbReference type="InterPro" id="IPR013563">
    <property type="entry name" value="Oligopep_ABC_C"/>
</dbReference>
<dbReference type="PROSITE" id="PS00211">
    <property type="entry name" value="ABC_TRANSPORTER_1"/>
    <property type="match status" value="1"/>
</dbReference>
<comment type="similarity">
    <text evidence="1">Belongs to the ABC transporter superfamily.</text>
</comment>
<dbReference type="SMART" id="SM00382">
    <property type="entry name" value="AAA"/>
    <property type="match status" value="1"/>
</dbReference>
<gene>
    <name evidence="7" type="ORF">H0H10_18205</name>
</gene>
<comment type="caution">
    <text evidence="7">The sequence shown here is derived from an EMBL/GenBank/DDBJ whole genome shotgun (WGS) entry which is preliminary data.</text>
</comment>
<name>A0A926QRU1_9ACTN</name>
<dbReference type="InterPro" id="IPR027417">
    <property type="entry name" value="P-loop_NTPase"/>
</dbReference>
<dbReference type="AlphaFoldDB" id="A0A926QRU1"/>
<evidence type="ECO:0000313" key="8">
    <source>
        <dbReference type="Proteomes" id="UP000621210"/>
    </source>
</evidence>
<proteinExistence type="inferred from homology"/>
<dbReference type="Gene3D" id="3.40.50.300">
    <property type="entry name" value="P-loop containing nucleotide triphosphate hydrolases"/>
    <property type="match status" value="1"/>
</dbReference>
<dbReference type="PANTHER" id="PTHR43776:SF7">
    <property type="entry name" value="D,D-DIPEPTIDE TRANSPORT ATP-BINDING PROTEIN DDPF-RELATED"/>
    <property type="match status" value="1"/>
</dbReference>
<protein>
    <submittedName>
        <fullName evidence="7">Dipeptide ABC transporter ATP-binding protein</fullName>
    </submittedName>
</protein>
<sequence length="478" mass="50628">MAIPAQSDGTTLTKDPAAGDVLLKVTGLQKHFPIKKGLLQRQVGAVHAVDGLDFEVRAGETLGVVGESGCGKSTMGRLITRLLEPTGGKIEFEGTDITHLGVGGMRPLRRDVQMIFQDPYSSLNPRHTIGTIIGAPFKLQGVEPEGGIKKEVQRLLSVVGLNPEHYNRYPHEFSGGQRQRIGIARALALNPKLVVADEPVSALDVSIQAQVVNLLDDLQQELGLTYVIIAHDLSVVRHVSDRIAVMYLGKIVELADRDLLYKTPMHPYTKALMSAVPIPDPARKSAKSERILLKGDVPSPISPPSGCRFHTRCWKATEICKTKEPPLLELRPGQQVACHHPENFEDQAPQDTVLLSDAKEAAELVSEEALAESAATSAALAAEVEAASGAGDAESGDAESRDAEAGDAEAGDAEADGSAESESAKEEAAASESAESESAESESAESEPAESEPAASEPVASEPAASESTESEPPAKEK</sequence>
<dbReference type="EMBL" id="JACVQF010000192">
    <property type="protein sequence ID" value="MBD0421060.1"/>
    <property type="molecule type" value="Genomic_DNA"/>
</dbReference>
<dbReference type="InterPro" id="IPR017871">
    <property type="entry name" value="ABC_transporter-like_CS"/>
</dbReference>
<dbReference type="Proteomes" id="UP000621210">
    <property type="component" value="Unassembled WGS sequence"/>
</dbReference>
<dbReference type="GO" id="GO:0016887">
    <property type="term" value="F:ATP hydrolysis activity"/>
    <property type="evidence" value="ECO:0007669"/>
    <property type="project" value="InterPro"/>
</dbReference>
<dbReference type="NCBIfam" id="NF008453">
    <property type="entry name" value="PRK11308.1"/>
    <property type="match status" value="1"/>
</dbReference>
<organism evidence="7 8">
    <name type="scientific">Streptomyces griseicoloratus</name>
    <dbReference type="NCBI Taxonomy" id="2752516"/>
    <lineage>
        <taxon>Bacteria</taxon>
        <taxon>Bacillati</taxon>
        <taxon>Actinomycetota</taxon>
        <taxon>Actinomycetes</taxon>
        <taxon>Kitasatosporales</taxon>
        <taxon>Streptomycetaceae</taxon>
        <taxon>Streptomyces</taxon>
    </lineage>
</organism>
<reference evidence="7" key="1">
    <citation type="submission" date="2020-09" db="EMBL/GenBank/DDBJ databases">
        <title>Streptomyces grisecoloratus sp. nov., isolated from cotton soil.</title>
        <authorList>
            <person name="Xing L."/>
        </authorList>
    </citation>
    <scope>NUCLEOTIDE SEQUENCE</scope>
    <source>
        <strain evidence="7">TRM S81-3</strain>
    </source>
</reference>
<dbReference type="SUPFAM" id="SSF52540">
    <property type="entry name" value="P-loop containing nucleoside triphosphate hydrolases"/>
    <property type="match status" value="1"/>
</dbReference>
<feature type="compositionally biased region" description="Acidic residues" evidence="5">
    <location>
        <begin position="434"/>
        <end position="450"/>
    </location>
</feature>
<dbReference type="InterPro" id="IPR050319">
    <property type="entry name" value="ABC_transp_ATP-bind"/>
</dbReference>
<evidence type="ECO:0000313" key="7">
    <source>
        <dbReference type="EMBL" id="MBD0421060.1"/>
    </source>
</evidence>
<dbReference type="PROSITE" id="PS50893">
    <property type="entry name" value="ABC_TRANSPORTER_2"/>
    <property type="match status" value="1"/>
</dbReference>
<dbReference type="GO" id="GO:0055085">
    <property type="term" value="P:transmembrane transport"/>
    <property type="evidence" value="ECO:0007669"/>
    <property type="project" value="UniProtKB-ARBA"/>
</dbReference>
<evidence type="ECO:0000256" key="1">
    <source>
        <dbReference type="ARBA" id="ARBA00005417"/>
    </source>
</evidence>
<reference evidence="7" key="2">
    <citation type="submission" date="2020-09" db="EMBL/GenBank/DDBJ databases">
        <authorList>
            <person name="Luo X."/>
        </authorList>
    </citation>
    <scope>NUCLEOTIDE SEQUENCE</scope>
    <source>
        <strain evidence="7">TRM S81-3</strain>
    </source>
</reference>
<evidence type="ECO:0000256" key="3">
    <source>
        <dbReference type="ARBA" id="ARBA00022741"/>
    </source>
</evidence>
<feature type="compositionally biased region" description="Acidic residues" evidence="5">
    <location>
        <begin position="405"/>
        <end position="419"/>
    </location>
</feature>
<evidence type="ECO:0000256" key="4">
    <source>
        <dbReference type="ARBA" id="ARBA00022840"/>
    </source>
</evidence>
<dbReference type="NCBIfam" id="TIGR01727">
    <property type="entry name" value="oligo_HPY"/>
    <property type="match status" value="1"/>
</dbReference>
<dbReference type="InterPro" id="IPR003439">
    <property type="entry name" value="ABC_transporter-like_ATP-bd"/>
</dbReference>
<dbReference type="FunFam" id="3.40.50.300:FF:000016">
    <property type="entry name" value="Oligopeptide ABC transporter ATP-binding component"/>
    <property type="match status" value="1"/>
</dbReference>